<dbReference type="AlphaFoldDB" id="D7DVF8"/>
<dbReference type="Proteomes" id="UP000001511">
    <property type="component" value="Chromosome"/>
</dbReference>
<organism evidence="1 2">
    <name type="scientific">Nostoc azollae (strain 0708)</name>
    <name type="common">Anabaena azollae (strain 0708)</name>
    <dbReference type="NCBI Taxonomy" id="551115"/>
    <lineage>
        <taxon>Bacteria</taxon>
        <taxon>Bacillati</taxon>
        <taxon>Cyanobacteriota</taxon>
        <taxon>Cyanophyceae</taxon>
        <taxon>Nostocales</taxon>
        <taxon>Nostocaceae</taxon>
        <taxon>Trichormus</taxon>
    </lineage>
</organism>
<reference evidence="1 2" key="1">
    <citation type="journal article" date="2010" name="PLoS ONE">
        <title>Genome erosion in a nitrogen-fixing vertically transmitted endosymbiotic multicellular cyanobacterium.</title>
        <authorList>
            <person name="Ran L."/>
            <person name="Larsson J."/>
            <person name="Vigil-Stenman T."/>
            <person name="Nylander J.A."/>
            <person name="Ininbergs K."/>
            <person name="Zheng W.W."/>
            <person name="Lapidus A."/>
            <person name="Lowry S."/>
            <person name="Haselkorn R."/>
            <person name="Bergman B."/>
        </authorList>
    </citation>
    <scope>NUCLEOTIDE SEQUENCE [LARGE SCALE GENOMIC DNA]</scope>
    <source>
        <strain evidence="1 2">0708</strain>
    </source>
</reference>
<dbReference type="EMBL" id="CP002059">
    <property type="protein sequence ID" value="ADI62766.1"/>
    <property type="molecule type" value="Genomic_DNA"/>
</dbReference>
<dbReference type="HOGENOM" id="CLU_2684202_0_0_3"/>
<evidence type="ECO:0000313" key="2">
    <source>
        <dbReference type="Proteomes" id="UP000001511"/>
    </source>
</evidence>
<name>D7DVF8_NOSA0</name>
<proteinExistence type="predicted"/>
<gene>
    <name evidence="1" type="ordered locus">Aazo_0120</name>
</gene>
<dbReference type="KEGG" id="naz:Aazo_0120"/>
<protein>
    <submittedName>
        <fullName evidence="1">Uncharacterized protein</fullName>
    </submittedName>
</protein>
<sequence>MVAEVAQLIDKTRTKANSQQLIFICLNNTLVLLPAPMRKIEYVIHLHNSNKRYKLKNCSFPNTPPDKSPLVLNF</sequence>
<keyword evidence="2" id="KW-1185">Reference proteome</keyword>
<evidence type="ECO:0000313" key="1">
    <source>
        <dbReference type="EMBL" id="ADI62766.1"/>
    </source>
</evidence>
<accession>D7DVF8</accession>